<organism evidence="1 2">
    <name type="scientific">Streblomastix strix</name>
    <dbReference type="NCBI Taxonomy" id="222440"/>
    <lineage>
        <taxon>Eukaryota</taxon>
        <taxon>Metamonada</taxon>
        <taxon>Preaxostyla</taxon>
        <taxon>Oxymonadida</taxon>
        <taxon>Streblomastigidae</taxon>
        <taxon>Streblomastix</taxon>
    </lineage>
</organism>
<reference evidence="1 2" key="1">
    <citation type="submission" date="2019-03" db="EMBL/GenBank/DDBJ databases">
        <title>Single cell metagenomics reveals metabolic interactions within the superorganism composed of flagellate Streblomastix strix and complex community of Bacteroidetes bacteria on its surface.</title>
        <authorList>
            <person name="Treitli S.C."/>
            <person name="Kolisko M."/>
            <person name="Husnik F."/>
            <person name="Keeling P."/>
            <person name="Hampl V."/>
        </authorList>
    </citation>
    <scope>NUCLEOTIDE SEQUENCE [LARGE SCALE GENOMIC DNA]</scope>
    <source>
        <strain evidence="1">ST1C</strain>
    </source>
</reference>
<feature type="non-terminal residue" evidence="1">
    <location>
        <position position="56"/>
    </location>
</feature>
<accession>A0A5J4QI21</accession>
<proteinExistence type="predicted"/>
<gene>
    <name evidence="1" type="ORF">EZS28_054653</name>
</gene>
<name>A0A5J4QI21_9EUKA</name>
<evidence type="ECO:0000313" key="2">
    <source>
        <dbReference type="Proteomes" id="UP000324800"/>
    </source>
</evidence>
<protein>
    <submittedName>
        <fullName evidence="1">Uncharacterized protein</fullName>
    </submittedName>
</protein>
<dbReference type="AlphaFoldDB" id="A0A5J4QI21"/>
<comment type="caution">
    <text evidence="1">The sequence shown here is derived from an EMBL/GenBank/DDBJ whole genome shotgun (WGS) entry which is preliminary data.</text>
</comment>
<evidence type="ECO:0000313" key="1">
    <source>
        <dbReference type="EMBL" id="KAA6320680.1"/>
    </source>
</evidence>
<sequence>MTEQQLSKLSQQQRVVLDKIIDDALVWSSQQVDQILEDIRVLDDDPNGMFTDKQLR</sequence>
<dbReference type="Proteomes" id="UP000324800">
    <property type="component" value="Unassembled WGS sequence"/>
</dbReference>
<dbReference type="EMBL" id="SNRW01045469">
    <property type="protein sequence ID" value="KAA6320680.1"/>
    <property type="molecule type" value="Genomic_DNA"/>
</dbReference>